<dbReference type="SMART" id="SM00091">
    <property type="entry name" value="PAS"/>
    <property type="match status" value="3"/>
</dbReference>
<dbReference type="InterPro" id="IPR003661">
    <property type="entry name" value="HisK_dim/P_dom"/>
</dbReference>
<dbReference type="FunFam" id="1.10.287.130:FF:000001">
    <property type="entry name" value="Two-component sensor histidine kinase"/>
    <property type="match status" value="1"/>
</dbReference>
<dbReference type="InterPro" id="IPR005467">
    <property type="entry name" value="His_kinase_dom"/>
</dbReference>
<reference evidence="20 21" key="1">
    <citation type="submission" date="2019-11" db="EMBL/GenBank/DDBJ databases">
        <title>Genome sequences of 17 halophilic strains isolated from different environments.</title>
        <authorList>
            <person name="Furrow R.E."/>
        </authorList>
    </citation>
    <scope>NUCLEOTIDE SEQUENCE [LARGE SCALE GENOMIC DNA]</scope>
    <source>
        <strain evidence="20 21">22514_16_FS</strain>
    </source>
</reference>
<dbReference type="NCBIfam" id="TIGR00229">
    <property type="entry name" value="sensory_box"/>
    <property type="match status" value="1"/>
</dbReference>
<dbReference type="PROSITE" id="PS50113">
    <property type="entry name" value="PAC"/>
    <property type="match status" value="1"/>
</dbReference>
<dbReference type="SUPFAM" id="SSF158472">
    <property type="entry name" value="HAMP domain-like"/>
    <property type="match status" value="1"/>
</dbReference>
<dbReference type="InterPro" id="IPR036097">
    <property type="entry name" value="HisK_dim/P_sf"/>
</dbReference>
<comment type="catalytic activity">
    <reaction evidence="1">
        <text>ATP + protein L-histidine = ADP + protein N-phospho-L-histidine.</text>
        <dbReference type="EC" id="2.7.13.3"/>
    </reaction>
</comment>
<keyword evidence="4" id="KW-1003">Cell membrane</keyword>
<sequence>MPKFFKQTIRLQFLFVMLFLFFVAVIGVTTLLIVESEVRGNYINERERLTKEARIIENIEENYNNMVLRSRGYLSFESESELQKSREAYKELSASIEQFKQLDINAKEQQLIYQLEEYIDEYYNELLPQAVEYVNQGNEDALQDLASSSNGTASVNQLLNDTQQLVDENESALHQSNEAFLDDNYILNIYVIAFVVFMFILLTMVTRKMYRDIAYPLQELSATTERLADGAHLNLPNYNRVDEIGTLSVSFSEMAETIQERESELQAHNEELQAQQDELTEQQERLEDSYNEIKTLNTAISEAAIVAISDPQGKITFVNDKFCEITQYSENELIGSPHTLLQSRSLGQTIYDNMIERLRLGQIWKGEVQNQSKDGSKYWVDTTIVPYLDENGDVEKYISIQFDITLIKNAETDLKQMLEESNRTKARLQDYNEMNHALSITLDKGELMNTIVTQLTGILQFEKGLIIELHEYEYASIGVSEQDAERLVNHLDNSVMLRIKETGQSHVIKRSALPDEQGYLDDSLISYDLYAPVFNPEEDIIGVFVCTRIGSDYADDELKELEGILNQVSLALDKILLYEETENNRQLNQNIIDNVNEGIQFVDEEGRIVQYNEKLCEYLYIDMKDAHIDHSFEGWSSILITRVRNDAELVRFFKEAIFTESGTGTMHRYEVEQPFKRIMEVYAETIYSNEYKLGTLFVHRDITEQYEVDQMKSELVSTVSHELRTPLASVLGYTELMLKRDLTPERRNRYISTIHKEANRLTNLINDFLDLQRMESGSQSYEFQQTDVIAIAHEVIEGFQVNHPHHEFELQSRLSHAWIAADREKLVQVYTNIIGNAVKFSPDGGKVIVSISNNQDHVVVHIADEGLGIPDNELTKLFRKFQRIDNSDRRKIGGTGLGLAICKEIIEAHNGKITIRSELGEGSVFTFMLPLGGQEDTGNDTITPVDSNLPFIMVVEDDESLATLLQDELQDAGFYVRSYSSGEAAFKRLEHYTPDAFVIDLMLGEGMNGWDIVEQLKNRDDTKSIPIFISTALDERQRGETLGVEHYLTKPYPPNKLATVILQTLLTNEKQGQILIADKSEL</sequence>
<evidence type="ECO:0000256" key="5">
    <source>
        <dbReference type="ARBA" id="ARBA00022553"/>
    </source>
</evidence>
<feature type="transmembrane region" description="Helical" evidence="14">
    <location>
        <begin position="185"/>
        <end position="205"/>
    </location>
</feature>
<dbReference type="Gene3D" id="3.30.450.20">
    <property type="entry name" value="PAS domain"/>
    <property type="match status" value="2"/>
</dbReference>
<dbReference type="SMART" id="SM00304">
    <property type="entry name" value="HAMP"/>
    <property type="match status" value="1"/>
</dbReference>
<dbReference type="Pfam" id="PF00512">
    <property type="entry name" value="HisKA"/>
    <property type="match status" value="1"/>
</dbReference>
<dbReference type="Gene3D" id="3.30.450.40">
    <property type="match status" value="1"/>
</dbReference>
<protein>
    <recommendedName>
        <fullName evidence="3">histidine kinase</fullName>
        <ecNumber evidence="3">2.7.13.3</ecNumber>
    </recommendedName>
</protein>
<keyword evidence="8" id="KW-0418">Kinase</keyword>
<dbReference type="InterPro" id="IPR029016">
    <property type="entry name" value="GAF-like_dom_sf"/>
</dbReference>
<dbReference type="SMART" id="SM00448">
    <property type="entry name" value="REC"/>
    <property type="match status" value="1"/>
</dbReference>
<dbReference type="CDD" id="cd06225">
    <property type="entry name" value="HAMP"/>
    <property type="match status" value="1"/>
</dbReference>
<dbReference type="SMART" id="SM00065">
    <property type="entry name" value="GAF"/>
    <property type="match status" value="1"/>
</dbReference>
<keyword evidence="7" id="KW-0547">Nucleotide-binding</keyword>
<keyword evidence="11 14" id="KW-0472">Membrane</keyword>
<feature type="domain" description="Response regulatory" evidence="16">
    <location>
        <begin position="951"/>
        <end position="1065"/>
    </location>
</feature>
<evidence type="ECO:0000256" key="9">
    <source>
        <dbReference type="ARBA" id="ARBA00022840"/>
    </source>
</evidence>
<dbReference type="SUPFAM" id="SSF55781">
    <property type="entry name" value="GAF domain-like"/>
    <property type="match status" value="1"/>
</dbReference>
<evidence type="ECO:0000256" key="13">
    <source>
        <dbReference type="SAM" id="Coils"/>
    </source>
</evidence>
<evidence type="ECO:0000256" key="14">
    <source>
        <dbReference type="SAM" id="Phobius"/>
    </source>
</evidence>
<keyword evidence="5 12" id="KW-0597">Phosphoprotein</keyword>
<dbReference type="SUPFAM" id="SSF47384">
    <property type="entry name" value="Homodimeric domain of signal transducing histidine kinase"/>
    <property type="match status" value="1"/>
</dbReference>
<feature type="coiled-coil region" evidence="13">
    <location>
        <begin position="407"/>
        <end position="434"/>
    </location>
</feature>
<feature type="domain" description="PAC" evidence="18">
    <location>
        <begin position="364"/>
        <end position="416"/>
    </location>
</feature>
<evidence type="ECO:0000259" key="15">
    <source>
        <dbReference type="PROSITE" id="PS50109"/>
    </source>
</evidence>
<dbReference type="Pfam" id="PF13426">
    <property type="entry name" value="PAS_9"/>
    <property type="match status" value="1"/>
</dbReference>
<dbReference type="InterPro" id="IPR035965">
    <property type="entry name" value="PAS-like_dom_sf"/>
</dbReference>
<evidence type="ECO:0000259" key="17">
    <source>
        <dbReference type="PROSITE" id="PS50112"/>
    </source>
</evidence>
<dbReference type="InterPro" id="IPR003018">
    <property type="entry name" value="GAF"/>
</dbReference>
<dbReference type="CDD" id="cd16922">
    <property type="entry name" value="HATPase_EvgS-ArcB-TorS-like"/>
    <property type="match status" value="1"/>
</dbReference>
<keyword evidence="10" id="KW-0902">Two-component regulatory system</keyword>
<dbReference type="PRINTS" id="PR00344">
    <property type="entry name" value="BCTRLSENSOR"/>
</dbReference>
<evidence type="ECO:0000256" key="12">
    <source>
        <dbReference type="PROSITE-ProRule" id="PRU00169"/>
    </source>
</evidence>
<dbReference type="GO" id="GO:0005524">
    <property type="term" value="F:ATP binding"/>
    <property type="evidence" value="ECO:0007669"/>
    <property type="project" value="UniProtKB-KW"/>
</dbReference>
<keyword evidence="14" id="KW-1133">Transmembrane helix</keyword>
<dbReference type="PROSITE" id="PS50110">
    <property type="entry name" value="RESPONSE_REGULATORY"/>
    <property type="match status" value="1"/>
</dbReference>
<dbReference type="Gene3D" id="3.30.565.10">
    <property type="entry name" value="Histidine kinase-like ATPase, C-terminal domain"/>
    <property type="match status" value="1"/>
</dbReference>
<dbReference type="SMART" id="SM00086">
    <property type="entry name" value="PAC"/>
    <property type="match status" value="1"/>
</dbReference>
<gene>
    <name evidence="20" type="ORF">GLW05_10375</name>
</gene>
<dbReference type="PANTHER" id="PTHR43047">
    <property type="entry name" value="TWO-COMPONENT HISTIDINE PROTEIN KINASE"/>
    <property type="match status" value="1"/>
</dbReference>
<dbReference type="InterPro" id="IPR003594">
    <property type="entry name" value="HATPase_dom"/>
</dbReference>
<keyword evidence="6" id="KW-0808">Transferase</keyword>
<dbReference type="GO" id="GO:0005886">
    <property type="term" value="C:plasma membrane"/>
    <property type="evidence" value="ECO:0007669"/>
    <property type="project" value="UniProtKB-SubCell"/>
</dbReference>
<dbReference type="SMART" id="SM00388">
    <property type="entry name" value="HisKA"/>
    <property type="match status" value="1"/>
</dbReference>
<dbReference type="InterPro" id="IPR036890">
    <property type="entry name" value="HATPase_C_sf"/>
</dbReference>
<dbReference type="Gene3D" id="3.40.50.2300">
    <property type="match status" value="1"/>
</dbReference>
<keyword evidence="14" id="KW-0812">Transmembrane</keyword>
<dbReference type="Pfam" id="PF00072">
    <property type="entry name" value="Response_reg"/>
    <property type="match status" value="1"/>
</dbReference>
<dbReference type="AlphaFoldDB" id="A0A6I5A128"/>
<dbReference type="InterPro" id="IPR001789">
    <property type="entry name" value="Sig_transdc_resp-reg_receiver"/>
</dbReference>
<dbReference type="Pfam" id="PF02518">
    <property type="entry name" value="HATPase_c"/>
    <property type="match status" value="1"/>
</dbReference>
<dbReference type="PROSITE" id="PS50109">
    <property type="entry name" value="HIS_KIN"/>
    <property type="match status" value="1"/>
</dbReference>
<evidence type="ECO:0000259" key="19">
    <source>
        <dbReference type="PROSITE" id="PS50885"/>
    </source>
</evidence>
<evidence type="ECO:0000313" key="21">
    <source>
        <dbReference type="Proteomes" id="UP000468638"/>
    </source>
</evidence>
<dbReference type="CDD" id="cd00130">
    <property type="entry name" value="PAS"/>
    <property type="match status" value="1"/>
</dbReference>
<evidence type="ECO:0000256" key="8">
    <source>
        <dbReference type="ARBA" id="ARBA00022777"/>
    </source>
</evidence>
<name>A0A6I5A128_9BACI</name>
<dbReference type="GO" id="GO:0000155">
    <property type="term" value="F:phosphorelay sensor kinase activity"/>
    <property type="evidence" value="ECO:0007669"/>
    <property type="project" value="InterPro"/>
</dbReference>
<dbReference type="PANTHER" id="PTHR43047:SF72">
    <property type="entry name" value="OSMOSENSING HISTIDINE PROTEIN KINASE SLN1"/>
    <property type="match status" value="1"/>
</dbReference>
<dbReference type="RefSeq" id="WP_160909668.1">
    <property type="nucleotide sequence ID" value="NZ_WMEQ01000006.1"/>
</dbReference>
<dbReference type="InterPro" id="IPR004358">
    <property type="entry name" value="Sig_transdc_His_kin-like_C"/>
</dbReference>
<dbReference type="InterPro" id="IPR000700">
    <property type="entry name" value="PAS-assoc_C"/>
</dbReference>
<dbReference type="Proteomes" id="UP000468638">
    <property type="component" value="Unassembled WGS sequence"/>
</dbReference>
<evidence type="ECO:0000256" key="1">
    <source>
        <dbReference type="ARBA" id="ARBA00000085"/>
    </source>
</evidence>
<dbReference type="SUPFAM" id="SSF55785">
    <property type="entry name" value="PYP-like sensor domain (PAS domain)"/>
    <property type="match status" value="2"/>
</dbReference>
<keyword evidence="9" id="KW-0067">ATP-binding</keyword>
<evidence type="ECO:0000256" key="11">
    <source>
        <dbReference type="ARBA" id="ARBA00023136"/>
    </source>
</evidence>
<dbReference type="OrthoDB" id="9815750at2"/>
<organism evidence="20 21">
    <name type="scientific">Pontibacillus yanchengensis</name>
    <dbReference type="NCBI Taxonomy" id="462910"/>
    <lineage>
        <taxon>Bacteria</taxon>
        <taxon>Bacillati</taxon>
        <taxon>Bacillota</taxon>
        <taxon>Bacilli</taxon>
        <taxon>Bacillales</taxon>
        <taxon>Bacillaceae</taxon>
        <taxon>Pontibacillus</taxon>
    </lineage>
</organism>
<dbReference type="GO" id="GO:0009927">
    <property type="term" value="F:histidine phosphotransfer kinase activity"/>
    <property type="evidence" value="ECO:0007669"/>
    <property type="project" value="TreeGrafter"/>
</dbReference>
<dbReference type="Gene3D" id="1.10.287.130">
    <property type="match status" value="1"/>
</dbReference>
<dbReference type="EMBL" id="WMEQ01000006">
    <property type="protein sequence ID" value="MYL34003.1"/>
    <property type="molecule type" value="Genomic_DNA"/>
</dbReference>
<evidence type="ECO:0000256" key="6">
    <source>
        <dbReference type="ARBA" id="ARBA00022679"/>
    </source>
</evidence>
<dbReference type="EC" id="2.7.13.3" evidence="3"/>
<evidence type="ECO:0000313" key="20">
    <source>
        <dbReference type="EMBL" id="MYL34003.1"/>
    </source>
</evidence>
<feature type="coiled-coil region" evidence="13">
    <location>
        <begin position="251"/>
        <end position="299"/>
    </location>
</feature>
<comment type="subcellular location">
    <subcellularLocation>
        <location evidence="2">Cell membrane</location>
        <topology evidence="2">Multi-pass membrane protein</topology>
    </subcellularLocation>
</comment>
<dbReference type="SUPFAM" id="SSF55874">
    <property type="entry name" value="ATPase domain of HSP90 chaperone/DNA topoisomerase II/histidine kinase"/>
    <property type="match status" value="1"/>
</dbReference>
<dbReference type="InterPro" id="IPR011006">
    <property type="entry name" value="CheY-like_superfamily"/>
</dbReference>
<feature type="domain" description="HAMP" evidence="19">
    <location>
        <begin position="211"/>
        <end position="263"/>
    </location>
</feature>
<evidence type="ECO:0000256" key="3">
    <source>
        <dbReference type="ARBA" id="ARBA00012438"/>
    </source>
</evidence>
<proteinExistence type="predicted"/>
<evidence type="ECO:0000256" key="10">
    <source>
        <dbReference type="ARBA" id="ARBA00023012"/>
    </source>
</evidence>
<evidence type="ECO:0000256" key="2">
    <source>
        <dbReference type="ARBA" id="ARBA00004651"/>
    </source>
</evidence>
<dbReference type="InterPro" id="IPR000014">
    <property type="entry name" value="PAS"/>
</dbReference>
<dbReference type="FunFam" id="3.30.565.10:FF:000006">
    <property type="entry name" value="Sensor histidine kinase WalK"/>
    <property type="match status" value="1"/>
</dbReference>
<evidence type="ECO:0000259" key="16">
    <source>
        <dbReference type="PROSITE" id="PS50110"/>
    </source>
</evidence>
<dbReference type="Gene3D" id="6.10.340.10">
    <property type="match status" value="1"/>
</dbReference>
<evidence type="ECO:0000256" key="4">
    <source>
        <dbReference type="ARBA" id="ARBA00022475"/>
    </source>
</evidence>
<evidence type="ECO:0000259" key="18">
    <source>
        <dbReference type="PROSITE" id="PS50113"/>
    </source>
</evidence>
<dbReference type="Pfam" id="PF00672">
    <property type="entry name" value="HAMP"/>
    <property type="match status" value="1"/>
</dbReference>
<dbReference type="PROSITE" id="PS50112">
    <property type="entry name" value="PAS"/>
    <property type="match status" value="1"/>
</dbReference>
<dbReference type="InterPro" id="IPR003660">
    <property type="entry name" value="HAMP_dom"/>
</dbReference>
<feature type="modified residue" description="4-aspartylphosphate" evidence="12">
    <location>
        <position position="1000"/>
    </location>
</feature>
<dbReference type="CDD" id="cd17574">
    <property type="entry name" value="REC_OmpR"/>
    <property type="match status" value="1"/>
</dbReference>
<feature type="transmembrane region" description="Helical" evidence="14">
    <location>
        <begin position="12"/>
        <end position="34"/>
    </location>
</feature>
<dbReference type="InterPro" id="IPR001610">
    <property type="entry name" value="PAC"/>
</dbReference>
<dbReference type="CDD" id="cd00082">
    <property type="entry name" value="HisKA"/>
    <property type="match status" value="1"/>
</dbReference>
<comment type="caution">
    <text evidence="20">The sequence shown here is derived from an EMBL/GenBank/DDBJ whole genome shotgun (WGS) entry which is preliminary data.</text>
</comment>
<feature type="domain" description="Histidine kinase" evidence="15">
    <location>
        <begin position="718"/>
        <end position="933"/>
    </location>
</feature>
<keyword evidence="13" id="KW-0175">Coiled coil</keyword>
<accession>A0A6I5A128</accession>
<evidence type="ECO:0000256" key="7">
    <source>
        <dbReference type="ARBA" id="ARBA00022741"/>
    </source>
</evidence>
<feature type="domain" description="PAS" evidence="17">
    <location>
        <begin position="306"/>
        <end position="335"/>
    </location>
</feature>
<dbReference type="PROSITE" id="PS50885">
    <property type="entry name" value="HAMP"/>
    <property type="match status" value="1"/>
</dbReference>
<dbReference type="SUPFAM" id="SSF52172">
    <property type="entry name" value="CheY-like"/>
    <property type="match status" value="1"/>
</dbReference>
<dbReference type="SMART" id="SM00387">
    <property type="entry name" value="HATPase_c"/>
    <property type="match status" value="1"/>
</dbReference>